<dbReference type="RefSeq" id="WP_073398712.1">
    <property type="nucleotide sequence ID" value="NZ_FQTV01000001.1"/>
</dbReference>
<dbReference type="InterPro" id="IPR036388">
    <property type="entry name" value="WH-like_DNA-bd_sf"/>
</dbReference>
<evidence type="ECO:0000313" key="11">
    <source>
        <dbReference type="Proteomes" id="UP000184509"/>
    </source>
</evidence>
<dbReference type="PANTHER" id="PTHR48111">
    <property type="entry name" value="REGULATOR OF RPOS"/>
    <property type="match status" value="1"/>
</dbReference>
<dbReference type="InterPro" id="IPR011006">
    <property type="entry name" value="CheY-like_superfamily"/>
</dbReference>
<feature type="DNA-binding region" description="OmpR/PhoB-type" evidence="7">
    <location>
        <begin position="124"/>
        <end position="224"/>
    </location>
</feature>
<keyword evidence="11" id="KW-1185">Reference proteome</keyword>
<dbReference type="InterPro" id="IPR001789">
    <property type="entry name" value="Sig_transdc_resp-reg_receiver"/>
</dbReference>
<evidence type="ECO:0000256" key="3">
    <source>
        <dbReference type="ARBA" id="ARBA00023015"/>
    </source>
</evidence>
<evidence type="ECO:0000313" key="10">
    <source>
        <dbReference type="EMBL" id="SHE39093.1"/>
    </source>
</evidence>
<dbReference type="STRING" id="1297750.SAMN05444405_101274"/>
<accession>A0A1M4T3Q2</accession>
<feature type="domain" description="Response regulatory" evidence="8">
    <location>
        <begin position="2"/>
        <end position="116"/>
    </location>
</feature>
<dbReference type="InterPro" id="IPR001867">
    <property type="entry name" value="OmpR/PhoB-type_DNA-bd"/>
</dbReference>
<dbReference type="InterPro" id="IPR016032">
    <property type="entry name" value="Sig_transdc_resp-reg_C-effctor"/>
</dbReference>
<organism evidence="10 11">
    <name type="scientific">Bacteroides luti</name>
    <dbReference type="NCBI Taxonomy" id="1297750"/>
    <lineage>
        <taxon>Bacteria</taxon>
        <taxon>Pseudomonadati</taxon>
        <taxon>Bacteroidota</taxon>
        <taxon>Bacteroidia</taxon>
        <taxon>Bacteroidales</taxon>
        <taxon>Bacteroidaceae</taxon>
        <taxon>Bacteroides</taxon>
    </lineage>
</organism>
<sequence length="224" mass="25324">MKLLIIEDERELSRGIATYLSAENYLCEQAFTYNEAMEKIGLYSYDCILLDLMLPGGNGLDILTEIKRQNNPAGVIIISAKDSLDDKIRGLKIGADDYLPKPFHLPELSVRIYAIIRRRLFSSSNMLTINNLTIDILNKEVKVNEQLIALTKTEYELLLFLIGNKNRVVSKNALAEHLSGDMADMLDSQDFIYAHIKNLKAKLAEAGCQDCIKNVYGTGYKWIE</sequence>
<evidence type="ECO:0000256" key="5">
    <source>
        <dbReference type="ARBA" id="ARBA00023163"/>
    </source>
</evidence>
<keyword evidence="2" id="KW-0902">Two-component regulatory system</keyword>
<dbReference type="Gene3D" id="1.10.10.10">
    <property type="entry name" value="Winged helix-like DNA-binding domain superfamily/Winged helix DNA-binding domain"/>
    <property type="match status" value="1"/>
</dbReference>
<dbReference type="Gene3D" id="6.10.250.690">
    <property type="match status" value="1"/>
</dbReference>
<dbReference type="GO" id="GO:0005829">
    <property type="term" value="C:cytosol"/>
    <property type="evidence" value="ECO:0007669"/>
    <property type="project" value="TreeGrafter"/>
</dbReference>
<dbReference type="GO" id="GO:0032993">
    <property type="term" value="C:protein-DNA complex"/>
    <property type="evidence" value="ECO:0007669"/>
    <property type="project" value="TreeGrafter"/>
</dbReference>
<dbReference type="Gene3D" id="3.40.50.2300">
    <property type="match status" value="1"/>
</dbReference>
<evidence type="ECO:0000256" key="6">
    <source>
        <dbReference type="PROSITE-ProRule" id="PRU00169"/>
    </source>
</evidence>
<dbReference type="GO" id="GO:0000976">
    <property type="term" value="F:transcription cis-regulatory region binding"/>
    <property type="evidence" value="ECO:0007669"/>
    <property type="project" value="TreeGrafter"/>
</dbReference>
<dbReference type="Proteomes" id="UP000184509">
    <property type="component" value="Unassembled WGS sequence"/>
</dbReference>
<dbReference type="SUPFAM" id="SSF52172">
    <property type="entry name" value="CheY-like"/>
    <property type="match status" value="1"/>
</dbReference>
<protein>
    <submittedName>
        <fullName evidence="10">DNA-binding response regulator, OmpR family, contains REC and winged-helix (WHTH) domain</fullName>
    </submittedName>
</protein>
<dbReference type="SMART" id="SM00448">
    <property type="entry name" value="REC"/>
    <property type="match status" value="1"/>
</dbReference>
<dbReference type="SUPFAM" id="SSF46894">
    <property type="entry name" value="C-terminal effector domain of the bipartite response regulators"/>
    <property type="match status" value="1"/>
</dbReference>
<keyword evidence="1 6" id="KW-0597">Phosphoprotein</keyword>
<dbReference type="PANTHER" id="PTHR48111:SF22">
    <property type="entry name" value="REGULATOR OF RPOS"/>
    <property type="match status" value="1"/>
</dbReference>
<reference evidence="10 11" key="1">
    <citation type="submission" date="2016-11" db="EMBL/GenBank/DDBJ databases">
        <authorList>
            <person name="Jaros S."/>
            <person name="Januszkiewicz K."/>
            <person name="Wedrychowicz H."/>
        </authorList>
    </citation>
    <scope>NUCLEOTIDE SEQUENCE [LARGE SCALE GENOMIC DNA]</scope>
    <source>
        <strain evidence="10 11">DSM 26991</strain>
    </source>
</reference>
<evidence type="ECO:0000256" key="2">
    <source>
        <dbReference type="ARBA" id="ARBA00023012"/>
    </source>
</evidence>
<dbReference type="EMBL" id="FQTV01000001">
    <property type="protein sequence ID" value="SHE39093.1"/>
    <property type="molecule type" value="Genomic_DNA"/>
</dbReference>
<evidence type="ECO:0000259" key="9">
    <source>
        <dbReference type="PROSITE" id="PS51755"/>
    </source>
</evidence>
<dbReference type="CDD" id="cd00383">
    <property type="entry name" value="trans_reg_C"/>
    <property type="match status" value="1"/>
</dbReference>
<dbReference type="AlphaFoldDB" id="A0A1M4T3Q2"/>
<dbReference type="PROSITE" id="PS51755">
    <property type="entry name" value="OMPR_PHOB"/>
    <property type="match status" value="1"/>
</dbReference>
<evidence type="ECO:0000256" key="1">
    <source>
        <dbReference type="ARBA" id="ARBA00022553"/>
    </source>
</evidence>
<evidence type="ECO:0000256" key="7">
    <source>
        <dbReference type="PROSITE-ProRule" id="PRU01091"/>
    </source>
</evidence>
<keyword evidence="3" id="KW-0805">Transcription regulation</keyword>
<dbReference type="GO" id="GO:0006355">
    <property type="term" value="P:regulation of DNA-templated transcription"/>
    <property type="evidence" value="ECO:0007669"/>
    <property type="project" value="InterPro"/>
</dbReference>
<dbReference type="Pfam" id="PF00486">
    <property type="entry name" value="Trans_reg_C"/>
    <property type="match status" value="1"/>
</dbReference>
<dbReference type="SMART" id="SM00862">
    <property type="entry name" value="Trans_reg_C"/>
    <property type="match status" value="1"/>
</dbReference>
<evidence type="ECO:0000256" key="4">
    <source>
        <dbReference type="ARBA" id="ARBA00023125"/>
    </source>
</evidence>
<keyword evidence="4 7" id="KW-0238">DNA-binding</keyword>
<gene>
    <name evidence="10" type="ORF">SAMN05444405_101274</name>
</gene>
<dbReference type="OrthoDB" id="9790442at2"/>
<feature type="modified residue" description="4-aspartylphosphate" evidence="6">
    <location>
        <position position="51"/>
    </location>
</feature>
<evidence type="ECO:0000259" key="8">
    <source>
        <dbReference type="PROSITE" id="PS50110"/>
    </source>
</evidence>
<dbReference type="InterPro" id="IPR039420">
    <property type="entry name" value="WalR-like"/>
</dbReference>
<dbReference type="PROSITE" id="PS50110">
    <property type="entry name" value="RESPONSE_REGULATORY"/>
    <property type="match status" value="1"/>
</dbReference>
<keyword evidence="5" id="KW-0804">Transcription</keyword>
<dbReference type="GO" id="GO:0000156">
    <property type="term" value="F:phosphorelay response regulator activity"/>
    <property type="evidence" value="ECO:0007669"/>
    <property type="project" value="TreeGrafter"/>
</dbReference>
<dbReference type="Pfam" id="PF00072">
    <property type="entry name" value="Response_reg"/>
    <property type="match status" value="1"/>
</dbReference>
<name>A0A1M4T3Q2_9BACE</name>
<proteinExistence type="predicted"/>
<feature type="domain" description="OmpR/PhoB-type" evidence="9">
    <location>
        <begin position="124"/>
        <end position="224"/>
    </location>
</feature>